<evidence type="ECO:0000256" key="1">
    <source>
        <dbReference type="ARBA" id="ARBA00004651"/>
    </source>
</evidence>
<reference evidence="10" key="1">
    <citation type="journal article" date="2019" name="Int. J. Syst. Evol. Microbiol.">
        <title>The Global Catalogue of Microorganisms (GCM) 10K type strain sequencing project: providing services to taxonomists for standard genome sequencing and annotation.</title>
        <authorList>
            <consortium name="The Broad Institute Genomics Platform"/>
            <consortium name="The Broad Institute Genome Sequencing Center for Infectious Disease"/>
            <person name="Wu L."/>
            <person name="Ma J."/>
        </authorList>
    </citation>
    <scope>NUCLEOTIDE SEQUENCE [LARGE SCALE GENOMIC DNA]</scope>
    <source>
        <strain evidence="10">KLKA75</strain>
    </source>
</reference>
<dbReference type="InterPro" id="IPR004869">
    <property type="entry name" value="MMPL_dom"/>
</dbReference>
<dbReference type="InterPro" id="IPR000731">
    <property type="entry name" value="SSD"/>
</dbReference>
<dbReference type="EMBL" id="JBHSIT010000003">
    <property type="protein sequence ID" value="MFC4908230.1"/>
    <property type="molecule type" value="Genomic_DNA"/>
</dbReference>
<comment type="subcellular location">
    <subcellularLocation>
        <location evidence="1">Cell membrane</location>
        <topology evidence="1">Multi-pass membrane protein</topology>
    </subcellularLocation>
</comment>
<comment type="caution">
    <text evidence="9">The sequence shown here is derived from an EMBL/GenBank/DDBJ whole genome shotgun (WGS) entry which is preliminary data.</text>
</comment>
<feature type="transmembrane region" description="Helical" evidence="7">
    <location>
        <begin position="278"/>
        <end position="299"/>
    </location>
</feature>
<feature type="transmembrane region" description="Helical" evidence="7">
    <location>
        <begin position="21"/>
        <end position="40"/>
    </location>
</feature>
<dbReference type="Pfam" id="PF03176">
    <property type="entry name" value="MMPL"/>
    <property type="match status" value="2"/>
</dbReference>
<evidence type="ECO:0000256" key="5">
    <source>
        <dbReference type="ARBA" id="ARBA00022989"/>
    </source>
</evidence>
<name>A0ABV9TYW0_9ACTN</name>
<dbReference type="PROSITE" id="PS50156">
    <property type="entry name" value="SSD"/>
    <property type="match status" value="2"/>
</dbReference>
<evidence type="ECO:0000256" key="6">
    <source>
        <dbReference type="ARBA" id="ARBA00023136"/>
    </source>
</evidence>
<keyword evidence="6 7" id="KW-0472">Membrane</keyword>
<evidence type="ECO:0000256" key="2">
    <source>
        <dbReference type="ARBA" id="ARBA00010157"/>
    </source>
</evidence>
<dbReference type="SUPFAM" id="SSF82866">
    <property type="entry name" value="Multidrug efflux transporter AcrB transmembrane domain"/>
    <property type="match status" value="2"/>
</dbReference>
<organism evidence="9 10">
    <name type="scientific">Actinomadura gamaensis</name>
    <dbReference type="NCBI Taxonomy" id="1763541"/>
    <lineage>
        <taxon>Bacteria</taxon>
        <taxon>Bacillati</taxon>
        <taxon>Actinomycetota</taxon>
        <taxon>Actinomycetes</taxon>
        <taxon>Streptosporangiales</taxon>
        <taxon>Thermomonosporaceae</taxon>
        <taxon>Actinomadura</taxon>
    </lineage>
</organism>
<keyword evidence="5 7" id="KW-1133">Transmembrane helix</keyword>
<feature type="transmembrane region" description="Helical" evidence="7">
    <location>
        <begin position="371"/>
        <end position="392"/>
    </location>
</feature>
<evidence type="ECO:0000256" key="7">
    <source>
        <dbReference type="SAM" id="Phobius"/>
    </source>
</evidence>
<feature type="transmembrane region" description="Helical" evidence="7">
    <location>
        <begin position="177"/>
        <end position="195"/>
    </location>
</feature>
<evidence type="ECO:0000256" key="3">
    <source>
        <dbReference type="ARBA" id="ARBA00022475"/>
    </source>
</evidence>
<keyword evidence="10" id="KW-1185">Reference proteome</keyword>
<keyword evidence="3" id="KW-1003">Cell membrane</keyword>
<evidence type="ECO:0000259" key="8">
    <source>
        <dbReference type="PROSITE" id="PS50156"/>
    </source>
</evidence>
<dbReference type="Proteomes" id="UP001595872">
    <property type="component" value="Unassembled WGS sequence"/>
</dbReference>
<dbReference type="InterPro" id="IPR050545">
    <property type="entry name" value="Mycobact_MmpL"/>
</dbReference>
<dbReference type="PANTHER" id="PTHR33406:SF6">
    <property type="entry name" value="MEMBRANE PROTEIN YDGH-RELATED"/>
    <property type="match status" value="1"/>
</dbReference>
<feature type="transmembrane region" description="Helical" evidence="7">
    <location>
        <begin position="537"/>
        <end position="558"/>
    </location>
</feature>
<evidence type="ECO:0000313" key="10">
    <source>
        <dbReference type="Proteomes" id="UP001595872"/>
    </source>
</evidence>
<evidence type="ECO:0000313" key="9">
    <source>
        <dbReference type="EMBL" id="MFC4908230.1"/>
    </source>
</evidence>
<dbReference type="PANTHER" id="PTHR33406">
    <property type="entry name" value="MEMBRANE PROTEIN MJ1562-RELATED"/>
    <property type="match status" value="1"/>
</dbReference>
<feature type="domain" description="SSD" evidence="8">
    <location>
        <begin position="206"/>
        <end position="332"/>
    </location>
</feature>
<evidence type="ECO:0000256" key="4">
    <source>
        <dbReference type="ARBA" id="ARBA00022692"/>
    </source>
</evidence>
<dbReference type="Gene3D" id="1.20.1640.10">
    <property type="entry name" value="Multidrug efflux transporter AcrB transmembrane domain"/>
    <property type="match status" value="2"/>
</dbReference>
<feature type="transmembrane region" description="Helical" evidence="7">
    <location>
        <begin position="637"/>
        <end position="658"/>
    </location>
</feature>
<proteinExistence type="inferred from homology"/>
<feature type="domain" description="SSD" evidence="8">
    <location>
        <begin position="540"/>
        <end position="668"/>
    </location>
</feature>
<comment type="similarity">
    <text evidence="2">Belongs to the resistance-nodulation-cell division (RND) (TC 2.A.6) family. MmpL subfamily.</text>
</comment>
<feature type="transmembrane region" description="Helical" evidence="7">
    <location>
        <begin position="311"/>
        <end position="334"/>
    </location>
</feature>
<feature type="transmembrane region" description="Helical" evidence="7">
    <location>
        <begin position="611"/>
        <end position="631"/>
    </location>
</feature>
<accession>A0ABV9TYW0</accession>
<sequence>MNGSRKGPGGRLAALVSGRRAKWAVLAFWIVLLVAVGPLSGRLKDVQKDDTASWLPAGAQSTRVAKLDERFRAGEPVTAVVVYERTAGVTPADVAKARADAAAFARLPGAGTAQGPFVSKDGRALRTLVPIAKDDAAKAVASARDIAGRGAAGLETHVTGPAGGVADLSAVFGSMDGLLLLVAAAVVIALLLLIYRSPLLWLVPVLSAVFALGLSQSAVYLLAKHAGLTFNGQTSGILTVLVFGVATDYALLLVARYREELRRHADRHEAMAAALRRAGPAVIASAGTVAVGLLCLLAATMNGNRGLGPVAAAGVVAALAAMVTLLPALLVVLGRWVFWPLVPRYDPAAPPQDEHGLWGRVGRLVASRPRLLWLGTSLVLVALTFGLGSLSAHGLPNEDQFVTKPDSVTGEEVLARHFPAGSGAPAVVIGDASRASGLAATLRSADGVAEVGRPVVAQGLVRYEATLRDPADSRAAQDTVDRLRKAVGGTAEVGGTAAVGLDTRRAAARDNAVVIPVVLAVVFLILAVLLRALVAPLLMIATVVLSFLATLGVSALVFRHAFGFGGGDASFPLLAFIFLVALGVDYTIFLMHRVREETGRSGTRRGVVRGLTVTGGVITSAGVVLAATFAALTALPLVAMVQLGFAVAFGVLLDTVVVRSLLLPALAYDLGGRIWLPGRLARHAAPAPDRTGALEPLG</sequence>
<keyword evidence="4 7" id="KW-0812">Transmembrane</keyword>
<feature type="transmembrane region" description="Helical" evidence="7">
    <location>
        <begin position="570"/>
        <end position="590"/>
    </location>
</feature>
<feature type="transmembrane region" description="Helical" evidence="7">
    <location>
        <begin position="512"/>
        <end position="530"/>
    </location>
</feature>
<gene>
    <name evidence="9" type="ORF">ACFPCY_12920</name>
</gene>
<dbReference type="RefSeq" id="WP_378254646.1">
    <property type="nucleotide sequence ID" value="NZ_JBHSIT010000003.1"/>
</dbReference>
<protein>
    <submittedName>
        <fullName evidence="9">MMPL family transporter</fullName>
    </submittedName>
</protein>
<feature type="transmembrane region" description="Helical" evidence="7">
    <location>
        <begin position="202"/>
        <end position="223"/>
    </location>
</feature>
<feature type="transmembrane region" description="Helical" evidence="7">
    <location>
        <begin position="235"/>
        <end position="257"/>
    </location>
</feature>